<dbReference type="GO" id="GO:0004519">
    <property type="term" value="F:endonuclease activity"/>
    <property type="evidence" value="ECO:0007669"/>
    <property type="project" value="UniProtKB-KW"/>
</dbReference>
<name>A0ABD4KUL0_VIBAN</name>
<dbReference type="InterPro" id="IPR034139">
    <property type="entry name" value="TOPRIM_OLD"/>
</dbReference>
<accession>A0ABD4KUL0</accession>
<keyword evidence="2" id="KW-0540">Nuclease</keyword>
<reference evidence="2 3" key="1">
    <citation type="journal article" date="2021" name="PeerJ">
        <title>Analysis of 44 Vibrio anguillarum genomes reveals high genetic diversity.</title>
        <authorList>
            <person name="Hansen M.J."/>
            <person name="Dalsgaard I."/>
        </authorList>
    </citation>
    <scope>NUCLEOTIDE SEQUENCE [LARGE SCALE GENOMIC DNA]</scope>
    <source>
        <strain evidence="2 3">17-16730-2A</strain>
    </source>
</reference>
<dbReference type="EMBL" id="RDOM01000893">
    <property type="protein sequence ID" value="MBF4275130.1"/>
    <property type="molecule type" value="Genomic_DNA"/>
</dbReference>
<dbReference type="CDD" id="cd01026">
    <property type="entry name" value="TOPRIM_OLD"/>
    <property type="match status" value="1"/>
</dbReference>
<dbReference type="RefSeq" id="WP_214655270.1">
    <property type="nucleotide sequence ID" value="NZ_RDOM01000893.1"/>
</dbReference>
<gene>
    <name evidence="2" type="ORF">EAY07_24605</name>
</gene>
<feature type="non-terminal residue" evidence="2">
    <location>
        <position position="89"/>
    </location>
</feature>
<dbReference type="Pfam" id="PF20469">
    <property type="entry name" value="OLD-like_TOPRIM"/>
    <property type="match status" value="1"/>
</dbReference>
<organism evidence="2 3">
    <name type="scientific">Vibrio anguillarum</name>
    <name type="common">Listonella anguillarum</name>
    <dbReference type="NCBI Taxonomy" id="55601"/>
    <lineage>
        <taxon>Bacteria</taxon>
        <taxon>Pseudomonadati</taxon>
        <taxon>Pseudomonadota</taxon>
        <taxon>Gammaproteobacteria</taxon>
        <taxon>Vibrionales</taxon>
        <taxon>Vibrionaceae</taxon>
        <taxon>Vibrio</taxon>
    </lineage>
</organism>
<keyword evidence="2" id="KW-0378">Hydrolase</keyword>
<keyword evidence="2" id="KW-0255">Endonuclease</keyword>
<protein>
    <submittedName>
        <fullName evidence="2">ATP-dependent endonuclease</fullName>
    </submittedName>
</protein>
<feature type="non-terminal residue" evidence="2">
    <location>
        <position position="1"/>
    </location>
</feature>
<feature type="domain" description="OLD protein-like TOPRIM" evidence="1">
    <location>
        <begin position="39"/>
        <end position="89"/>
    </location>
</feature>
<evidence type="ECO:0000313" key="2">
    <source>
        <dbReference type="EMBL" id="MBF4275130.1"/>
    </source>
</evidence>
<proteinExistence type="predicted"/>
<comment type="caution">
    <text evidence="2">The sequence shown here is derived from an EMBL/GenBank/DDBJ whole genome shotgun (WGS) entry which is preliminary data.</text>
</comment>
<evidence type="ECO:0000313" key="3">
    <source>
        <dbReference type="Proteomes" id="UP000722957"/>
    </source>
</evidence>
<sequence length="89" mass="10042">LRLTENRNTRIAHIQLPDTDDEAHKFVREAVQAFPEIYFSRLVLLGEGDSEEIVLPRILTAKGVPVDESAVSIAPLGGRHVNHFWRLLS</sequence>
<dbReference type="Proteomes" id="UP000722957">
    <property type="component" value="Unassembled WGS sequence"/>
</dbReference>
<evidence type="ECO:0000259" key="1">
    <source>
        <dbReference type="Pfam" id="PF20469"/>
    </source>
</evidence>
<dbReference type="AlphaFoldDB" id="A0ABD4KUL0"/>